<dbReference type="CDD" id="cd02440">
    <property type="entry name" value="AdoMet_MTases"/>
    <property type="match status" value="1"/>
</dbReference>
<evidence type="ECO:0000256" key="3">
    <source>
        <dbReference type="ARBA" id="ARBA00011890"/>
    </source>
</evidence>
<evidence type="ECO:0000256" key="6">
    <source>
        <dbReference type="ARBA" id="ARBA00022603"/>
    </source>
</evidence>
<protein>
    <recommendedName>
        <fullName evidence="4">Protein-L-isoaspartate O-methyltransferase</fullName>
        <ecNumber evidence="3">2.1.1.77</ecNumber>
    </recommendedName>
    <alternativeName>
        <fullName evidence="11">L-isoaspartyl protein carboxyl methyltransferase</fullName>
    </alternativeName>
    <alternativeName>
        <fullName evidence="9">Protein L-isoaspartyl methyltransferase</fullName>
    </alternativeName>
    <alternativeName>
        <fullName evidence="10">Protein-beta-aspartate methyltransferase</fullName>
    </alternativeName>
</protein>
<dbReference type="InterPro" id="IPR000682">
    <property type="entry name" value="PCMT"/>
</dbReference>
<accession>A0A919IH58</accession>
<dbReference type="PANTHER" id="PTHR11579">
    <property type="entry name" value="PROTEIN-L-ISOASPARTATE O-METHYLTRANSFERASE"/>
    <property type="match status" value="1"/>
</dbReference>
<reference evidence="12" key="1">
    <citation type="submission" date="2021-01" db="EMBL/GenBank/DDBJ databases">
        <title>Whole genome shotgun sequence of Actinoplanes cyaneus NBRC 14990.</title>
        <authorList>
            <person name="Komaki H."/>
            <person name="Tamura T."/>
        </authorList>
    </citation>
    <scope>NUCLEOTIDE SEQUENCE</scope>
    <source>
        <strain evidence="12">NBRC 14990</strain>
    </source>
</reference>
<dbReference type="PANTHER" id="PTHR11579:SF0">
    <property type="entry name" value="PROTEIN-L-ISOASPARTATE(D-ASPARTATE) O-METHYLTRANSFERASE"/>
    <property type="match status" value="1"/>
</dbReference>
<evidence type="ECO:0000313" key="13">
    <source>
        <dbReference type="Proteomes" id="UP000619479"/>
    </source>
</evidence>
<dbReference type="InterPro" id="IPR029063">
    <property type="entry name" value="SAM-dependent_MTases_sf"/>
</dbReference>
<evidence type="ECO:0000256" key="2">
    <source>
        <dbReference type="ARBA" id="ARBA00005369"/>
    </source>
</evidence>
<sequence>MDMADARRHYLDLIRQDGVRLTPELAEAFGSVPRELFVPEGFHRRNGGWVTPGDPDFLATVYRNDVLITKLNGDVPISSSSQPSLMAIMLSALELRPGMRVLEVGAGTGYNAALMAALGATVTSVDVQEDVAARARAALARAGAAGVRVVAGDGYLGDPGATYDRIVVTVGIAGLSPHWFEQLAPDGLVIAPVEHAGHHPVLAVRPGDPVTAAVVCSSGFMSAAGPLGARHAGSHPRSAGTLPELTPAAPARWSPPLDTSAYRDLWYAAGAWDRQATLATPADWDQAHLILLDDAGGSGAAVLPDGSVAAGGPEADRCAAAAIAMIDRWLELDRPSMRDWRVGLALDGDPSAPIWTPHTWQLLPGSSS</sequence>
<evidence type="ECO:0000256" key="8">
    <source>
        <dbReference type="ARBA" id="ARBA00022691"/>
    </source>
</evidence>
<comment type="caution">
    <text evidence="12">The sequence shown here is derived from an EMBL/GenBank/DDBJ whole genome shotgun (WGS) entry which is preliminary data.</text>
</comment>
<dbReference type="Gene3D" id="3.40.50.150">
    <property type="entry name" value="Vaccinia Virus protein VP39"/>
    <property type="match status" value="1"/>
</dbReference>
<dbReference type="GO" id="GO:0004719">
    <property type="term" value="F:protein-L-isoaspartate (D-aspartate) O-methyltransferase activity"/>
    <property type="evidence" value="ECO:0007669"/>
    <property type="project" value="UniProtKB-EC"/>
</dbReference>
<organism evidence="12 13">
    <name type="scientific">Actinoplanes cyaneus</name>
    <dbReference type="NCBI Taxonomy" id="52696"/>
    <lineage>
        <taxon>Bacteria</taxon>
        <taxon>Bacillati</taxon>
        <taxon>Actinomycetota</taxon>
        <taxon>Actinomycetes</taxon>
        <taxon>Micromonosporales</taxon>
        <taxon>Micromonosporaceae</taxon>
        <taxon>Actinoplanes</taxon>
    </lineage>
</organism>
<keyword evidence="7" id="KW-0808">Transferase</keyword>
<evidence type="ECO:0000256" key="11">
    <source>
        <dbReference type="ARBA" id="ARBA00031350"/>
    </source>
</evidence>
<evidence type="ECO:0000256" key="1">
    <source>
        <dbReference type="ARBA" id="ARBA00004496"/>
    </source>
</evidence>
<evidence type="ECO:0000256" key="10">
    <source>
        <dbReference type="ARBA" id="ARBA00031323"/>
    </source>
</evidence>
<evidence type="ECO:0000256" key="4">
    <source>
        <dbReference type="ARBA" id="ARBA00013346"/>
    </source>
</evidence>
<dbReference type="AlphaFoldDB" id="A0A919IH58"/>
<gene>
    <name evidence="12" type="primary">pcm</name>
    <name evidence="12" type="ORF">Acy02nite_38510</name>
</gene>
<dbReference type="GO" id="GO:0032259">
    <property type="term" value="P:methylation"/>
    <property type="evidence" value="ECO:0007669"/>
    <property type="project" value="UniProtKB-KW"/>
</dbReference>
<dbReference type="EC" id="2.1.1.77" evidence="3"/>
<name>A0A919IH58_9ACTN</name>
<keyword evidence="8" id="KW-0949">S-adenosyl-L-methionine</keyword>
<keyword evidence="5" id="KW-0963">Cytoplasm</keyword>
<keyword evidence="6" id="KW-0489">Methyltransferase</keyword>
<dbReference type="SUPFAM" id="SSF53335">
    <property type="entry name" value="S-adenosyl-L-methionine-dependent methyltransferases"/>
    <property type="match status" value="1"/>
</dbReference>
<comment type="similarity">
    <text evidence="2">Belongs to the methyltransferase superfamily. L-isoaspartyl/D-aspartyl protein methyltransferase family.</text>
</comment>
<keyword evidence="13" id="KW-1185">Reference proteome</keyword>
<evidence type="ECO:0000256" key="5">
    <source>
        <dbReference type="ARBA" id="ARBA00022490"/>
    </source>
</evidence>
<dbReference type="Proteomes" id="UP000619479">
    <property type="component" value="Unassembled WGS sequence"/>
</dbReference>
<proteinExistence type="inferred from homology"/>
<comment type="subcellular location">
    <subcellularLocation>
        <location evidence="1">Cytoplasm</location>
    </subcellularLocation>
</comment>
<dbReference type="Pfam" id="PF01135">
    <property type="entry name" value="PCMT"/>
    <property type="match status" value="1"/>
</dbReference>
<evidence type="ECO:0000256" key="9">
    <source>
        <dbReference type="ARBA" id="ARBA00030757"/>
    </source>
</evidence>
<evidence type="ECO:0000313" key="12">
    <source>
        <dbReference type="EMBL" id="GID65970.1"/>
    </source>
</evidence>
<evidence type="ECO:0000256" key="7">
    <source>
        <dbReference type="ARBA" id="ARBA00022679"/>
    </source>
</evidence>
<dbReference type="GO" id="GO:0005737">
    <property type="term" value="C:cytoplasm"/>
    <property type="evidence" value="ECO:0007669"/>
    <property type="project" value="UniProtKB-SubCell"/>
</dbReference>
<dbReference type="EMBL" id="BOMH01000028">
    <property type="protein sequence ID" value="GID65970.1"/>
    <property type="molecule type" value="Genomic_DNA"/>
</dbReference>